<proteinExistence type="predicted"/>
<dbReference type="RefSeq" id="WP_200132497.1">
    <property type="nucleotide sequence ID" value="NZ_JAEHOI010000009.1"/>
</dbReference>
<name>A0A934QCT7_9MICO</name>
<gene>
    <name evidence="3" type="ORF">JD292_09420</name>
</gene>
<evidence type="ECO:0000313" key="3">
    <source>
        <dbReference type="EMBL" id="MBK0422291.1"/>
    </source>
</evidence>
<feature type="transmembrane region" description="Helical" evidence="2">
    <location>
        <begin position="248"/>
        <end position="267"/>
    </location>
</feature>
<dbReference type="EMBL" id="JAEHOI010000009">
    <property type="protein sequence ID" value="MBK0422291.1"/>
    <property type="molecule type" value="Genomic_DNA"/>
</dbReference>
<reference evidence="3" key="1">
    <citation type="submission" date="2020-12" db="EMBL/GenBank/DDBJ databases">
        <title>Leucobacter sp. CAS2, isolated from Chromium sludge.</title>
        <authorList>
            <person name="Xu Z."/>
        </authorList>
    </citation>
    <scope>NUCLEOTIDE SEQUENCE</scope>
    <source>
        <strain evidence="3">CSA2</strain>
    </source>
</reference>
<evidence type="ECO:0000256" key="1">
    <source>
        <dbReference type="SAM" id="MobiDB-lite"/>
    </source>
</evidence>
<accession>A0A934QCT7</accession>
<protein>
    <submittedName>
        <fullName evidence="3">Uncharacterized protein</fullName>
    </submittedName>
</protein>
<keyword evidence="2" id="KW-0472">Membrane</keyword>
<keyword evidence="2" id="KW-1133">Transmembrane helix</keyword>
<comment type="caution">
    <text evidence="3">The sequence shown here is derived from an EMBL/GenBank/DDBJ whole genome shotgun (WGS) entry which is preliminary data.</text>
</comment>
<sequence length="413" mass="44487">MSAQTWAAQWRELLTIDRRLSVPDAFAGARPMQLAEQFPADTADPEHRIVFEHGVLALFDEGRREVLLLAVPSWAGETWRASDAAEQEWISAAAESAAEENRVDITALRGPGGAVRTVYTRVEPLGEPWLLPTEPSWEFSLGTGGFSEAGRARVQDFADAVGRAGSAFLAAEDYPLATPTPTEMDRARRADSAPAAPGDEPVIPLAPPVPPRSAAPIATGTGAATSPAAAGAPAFAFGRGSALTPLRLSAIIVAFAVLIGIVIAAGVSRGYSVEVVDQEARAATQREEPTGRIELIEEEDRRICGGDEDYLACVNKHDAVYQSACAADDEYTEHAADVCRSLKKFVADSRAEYAKCDTQCLTALDEYGLWGWPYLTREPETRLVSNQDALERKTHIERCSFDLGPFEIGECGR</sequence>
<keyword evidence="2" id="KW-0812">Transmembrane</keyword>
<evidence type="ECO:0000313" key="4">
    <source>
        <dbReference type="Proteomes" id="UP000618733"/>
    </source>
</evidence>
<feature type="compositionally biased region" description="Low complexity" evidence="1">
    <location>
        <begin position="192"/>
        <end position="202"/>
    </location>
</feature>
<feature type="region of interest" description="Disordered" evidence="1">
    <location>
        <begin position="178"/>
        <end position="202"/>
    </location>
</feature>
<evidence type="ECO:0000256" key="2">
    <source>
        <dbReference type="SAM" id="Phobius"/>
    </source>
</evidence>
<keyword evidence="4" id="KW-1185">Reference proteome</keyword>
<organism evidence="3 4">
    <name type="scientific">Leucobacter edaphi</name>
    <dbReference type="NCBI Taxonomy" id="2796472"/>
    <lineage>
        <taxon>Bacteria</taxon>
        <taxon>Bacillati</taxon>
        <taxon>Actinomycetota</taxon>
        <taxon>Actinomycetes</taxon>
        <taxon>Micrococcales</taxon>
        <taxon>Microbacteriaceae</taxon>
        <taxon>Leucobacter</taxon>
    </lineage>
</organism>
<dbReference type="AlphaFoldDB" id="A0A934QCT7"/>
<dbReference type="Proteomes" id="UP000618733">
    <property type="component" value="Unassembled WGS sequence"/>
</dbReference>